<dbReference type="InterPro" id="IPR009025">
    <property type="entry name" value="RBP11-like_dimer"/>
</dbReference>
<dbReference type="GO" id="GO:0005665">
    <property type="term" value="C:RNA polymerase II, core complex"/>
    <property type="evidence" value="ECO:0007669"/>
    <property type="project" value="TreeGrafter"/>
</dbReference>
<dbReference type="InterPro" id="IPR011263">
    <property type="entry name" value="DNA-dir_RNA_pol_RpoA/D/Rpb3"/>
</dbReference>
<dbReference type="InterPro" id="IPR036643">
    <property type="entry name" value="RNApol_insert_sf"/>
</dbReference>
<evidence type="ECO:0000256" key="2">
    <source>
        <dbReference type="ARBA" id="ARBA00022478"/>
    </source>
</evidence>
<dbReference type="InterPro" id="IPR050518">
    <property type="entry name" value="Rpo3/RPB3_RNA_Pol_subunit"/>
</dbReference>
<dbReference type="InterPro" id="IPR036603">
    <property type="entry name" value="RBP11-like"/>
</dbReference>
<keyword evidence="2" id="KW-0240">DNA-directed RNA polymerase</keyword>
<dbReference type="InterPro" id="IPR022905">
    <property type="entry name" value="Rpo11-like"/>
</dbReference>
<dbReference type="PANTHER" id="PTHR11800">
    <property type="entry name" value="DNA-DIRECTED RNA POLYMERASE"/>
    <property type="match status" value="1"/>
</dbReference>
<organism evidence="6">
    <name type="scientific">viral metagenome</name>
    <dbReference type="NCBI Taxonomy" id="1070528"/>
    <lineage>
        <taxon>unclassified sequences</taxon>
        <taxon>metagenomes</taxon>
        <taxon>organismal metagenomes</taxon>
    </lineage>
</organism>
<evidence type="ECO:0000256" key="4">
    <source>
        <dbReference type="ARBA" id="ARBA00023163"/>
    </source>
</evidence>
<name>A0A6C0H003_9ZZZZ</name>
<evidence type="ECO:0000313" key="6">
    <source>
        <dbReference type="EMBL" id="QHT73878.1"/>
    </source>
</evidence>
<dbReference type="SMART" id="SM00662">
    <property type="entry name" value="RPOLD"/>
    <property type="match status" value="1"/>
</dbReference>
<dbReference type="SUPFAM" id="SSF55257">
    <property type="entry name" value="RBP11-like subunits of RNA polymerase"/>
    <property type="match status" value="2"/>
</dbReference>
<keyword evidence="4" id="KW-0804">Transcription</keyword>
<comment type="subcellular location">
    <subcellularLocation>
        <location evidence="1">Virion</location>
    </subcellularLocation>
</comment>
<accession>A0A6C0H003</accession>
<dbReference type="GO" id="GO:0044423">
    <property type="term" value="C:virion component"/>
    <property type="evidence" value="ECO:0007669"/>
    <property type="project" value="UniProtKB-KW"/>
</dbReference>
<evidence type="ECO:0000256" key="1">
    <source>
        <dbReference type="ARBA" id="ARBA00004328"/>
    </source>
</evidence>
<sequence>MDIKFKILKEQKSTNNFNDNQLNIEVSGKDCNNVIVNTLRRLVMSSVPIYAFHHDDMIFDINTSIFNNDMLKDRFRNIPIYNIDNEENTLDNIESFETTKNRIIDKANNLIMFINFKNTKESVANVTTNDAIFYYKGKQITSPYKKPLLLVKLRKGQELKCTCISSLNIGIHDAIYNGSMAYHYYDDKKPNIFELEIFSNRQLEEVELLIRACQILINKCNRLEKLIIENLEKEENIEVLNKGLLKIQNENATFGSIFSYYLQEQKNIEYAGYNIPFLYLNEILIRYRTDGKDIKDIIKKTFIHVKNIFEHIKKQIEKL</sequence>
<dbReference type="EMBL" id="MN739833">
    <property type="protein sequence ID" value="QHT73878.1"/>
    <property type="molecule type" value="Genomic_DNA"/>
</dbReference>
<evidence type="ECO:0000259" key="5">
    <source>
        <dbReference type="SMART" id="SM00662"/>
    </source>
</evidence>
<dbReference type="HAMAP" id="MF_00261">
    <property type="entry name" value="RNApol_arch_Rpo11"/>
    <property type="match status" value="1"/>
</dbReference>
<dbReference type="Pfam" id="PF01193">
    <property type="entry name" value="RNA_pol_L"/>
    <property type="match status" value="1"/>
</dbReference>
<feature type="domain" description="DNA-directed RNA polymerase RpoA/D/Rpb3-type" evidence="5">
    <location>
        <begin position="23"/>
        <end position="226"/>
    </location>
</feature>
<proteinExistence type="inferred from homology"/>
<dbReference type="SUPFAM" id="SSF56553">
    <property type="entry name" value="Insert subdomain of RNA polymerase alpha subunit"/>
    <property type="match status" value="1"/>
</dbReference>
<evidence type="ECO:0000256" key="3">
    <source>
        <dbReference type="ARBA" id="ARBA00022844"/>
    </source>
</evidence>
<dbReference type="GO" id="GO:0006366">
    <property type="term" value="P:transcription by RNA polymerase II"/>
    <property type="evidence" value="ECO:0007669"/>
    <property type="project" value="TreeGrafter"/>
</dbReference>
<dbReference type="Pfam" id="PF13656">
    <property type="entry name" value="RNA_pol_L_2"/>
    <property type="match status" value="1"/>
</dbReference>
<protein>
    <recommendedName>
        <fullName evidence="5">DNA-directed RNA polymerase RpoA/D/Rpb3-type domain-containing protein</fullName>
    </recommendedName>
</protein>
<reference evidence="6" key="1">
    <citation type="journal article" date="2020" name="Nature">
        <title>Giant virus diversity and host interactions through global metagenomics.</title>
        <authorList>
            <person name="Schulz F."/>
            <person name="Roux S."/>
            <person name="Paez-Espino D."/>
            <person name="Jungbluth S."/>
            <person name="Walsh D.A."/>
            <person name="Denef V.J."/>
            <person name="McMahon K.D."/>
            <person name="Konstantinidis K.T."/>
            <person name="Eloe-Fadrosh E.A."/>
            <person name="Kyrpides N.C."/>
            <person name="Woyke T."/>
        </authorList>
    </citation>
    <scope>NUCLEOTIDE SEQUENCE</scope>
    <source>
        <strain evidence="6">GVMAG-M-3300023179-4</strain>
    </source>
</reference>
<dbReference type="GO" id="GO:0046983">
    <property type="term" value="F:protein dimerization activity"/>
    <property type="evidence" value="ECO:0007669"/>
    <property type="project" value="InterPro"/>
</dbReference>
<keyword evidence="3" id="KW-0946">Virion</keyword>
<dbReference type="GO" id="GO:0003899">
    <property type="term" value="F:DNA-directed RNA polymerase activity"/>
    <property type="evidence" value="ECO:0007669"/>
    <property type="project" value="InterPro"/>
</dbReference>
<dbReference type="PANTHER" id="PTHR11800:SF2">
    <property type="entry name" value="DNA-DIRECTED RNA POLYMERASE II SUBUNIT RPB3"/>
    <property type="match status" value="1"/>
</dbReference>
<dbReference type="AlphaFoldDB" id="A0A6C0H003"/>
<dbReference type="Gene3D" id="3.30.1360.10">
    <property type="entry name" value="RNA polymerase, RBP11-like subunit"/>
    <property type="match status" value="2"/>
</dbReference>
<dbReference type="Gene3D" id="2.170.120.12">
    <property type="entry name" value="DNA-directed RNA polymerase, insert domain"/>
    <property type="match status" value="1"/>
</dbReference>